<gene>
    <name evidence="2" type="ORF">CQS04_12060</name>
</gene>
<dbReference type="EMBL" id="PCGR01000004">
    <property type="protein sequence ID" value="PJK15961.1"/>
    <property type="molecule type" value="Genomic_DNA"/>
</dbReference>
<dbReference type="InterPro" id="IPR029068">
    <property type="entry name" value="Glyas_Bleomycin-R_OHBP_Dase"/>
</dbReference>
<reference evidence="2 3" key="1">
    <citation type="submission" date="2017-10" db="EMBL/GenBank/DDBJ databases">
        <title>Draft genome of Chryseomicrobium casticus sp. nov.</title>
        <authorList>
            <person name="Chakraborty R."/>
            <person name="Saha T."/>
        </authorList>
    </citation>
    <scope>NUCLEOTIDE SEQUENCE [LARGE SCALE GENOMIC DNA]</scope>
    <source>
        <strain evidence="2 3">ET03</strain>
    </source>
</reference>
<feature type="domain" description="VOC" evidence="1">
    <location>
        <begin position="8"/>
        <end position="123"/>
    </location>
</feature>
<dbReference type="Pfam" id="PF00903">
    <property type="entry name" value="Glyoxalase"/>
    <property type="match status" value="1"/>
</dbReference>
<name>A0A2M9EXN1_9BACL</name>
<dbReference type="OrthoDB" id="2608626at2"/>
<dbReference type="Proteomes" id="UP000228680">
    <property type="component" value="Unassembled WGS sequence"/>
</dbReference>
<accession>A0A2M9EXN1</accession>
<keyword evidence="2" id="KW-0456">Lyase</keyword>
<evidence type="ECO:0000313" key="2">
    <source>
        <dbReference type="EMBL" id="PJK15961.1"/>
    </source>
</evidence>
<evidence type="ECO:0000259" key="1">
    <source>
        <dbReference type="PROSITE" id="PS51819"/>
    </source>
</evidence>
<keyword evidence="3" id="KW-1185">Reference proteome</keyword>
<dbReference type="GO" id="GO:0016829">
    <property type="term" value="F:lyase activity"/>
    <property type="evidence" value="ECO:0007669"/>
    <property type="project" value="UniProtKB-KW"/>
</dbReference>
<proteinExistence type="predicted"/>
<protein>
    <submittedName>
        <fullName evidence="2">Lactoylglutathione lyase</fullName>
    </submittedName>
</protein>
<organism evidence="2 3">
    <name type="scientific">Chryseomicrobium excrementi</name>
    <dbReference type="NCBI Taxonomy" id="2041346"/>
    <lineage>
        <taxon>Bacteria</taxon>
        <taxon>Bacillati</taxon>
        <taxon>Bacillota</taxon>
        <taxon>Bacilli</taxon>
        <taxon>Bacillales</taxon>
        <taxon>Caryophanaceae</taxon>
        <taxon>Chryseomicrobium</taxon>
    </lineage>
</organism>
<dbReference type="Gene3D" id="3.10.180.10">
    <property type="entry name" value="2,3-Dihydroxybiphenyl 1,2-Dioxygenase, domain 1"/>
    <property type="match status" value="1"/>
</dbReference>
<evidence type="ECO:0000313" key="3">
    <source>
        <dbReference type="Proteomes" id="UP000228680"/>
    </source>
</evidence>
<dbReference type="InterPro" id="IPR037523">
    <property type="entry name" value="VOC_core"/>
</dbReference>
<sequence>MSPSFIEQVHYIRIPVKELAVSTNWYAETLGFKKVDQKEDRAVFKVGEGPFLLVLIQTLDETFSHFKKDGEDEFAIGFSSTEIRKFHAHLIEQNVKVEPIQEDDGHLYFHFYDPSGNKLQVHW</sequence>
<dbReference type="InterPro" id="IPR004360">
    <property type="entry name" value="Glyas_Fos-R_dOase_dom"/>
</dbReference>
<comment type="caution">
    <text evidence="2">The sequence shown here is derived from an EMBL/GenBank/DDBJ whole genome shotgun (WGS) entry which is preliminary data.</text>
</comment>
<dbReference type="AlphaFoldDB" id="A0A2M9EXN1"/>
<dbReference type="PROSITE" id="PS51819">
    <property type="entry name" value="VOC"/>
    <property type="match status" value="1"/>
</dbReference>
<dbReference type="RefSeq" id="WP_100354366.1">
    <property type="nucleotide sequence ID" value="NZ_PCGR01000004.1"/>
</dbReference>
<dbReference type="SUPFAM" id="SSF54593">
    <property type="entry name" value="Glyoxalase/Bleomycin resistance protein/Dihydroxybiphenyl dioxygenase"/>
    <property type="match status" value="1"/>
</dbReference>